<dbReference type="GeneID" id="25380053"/>
<reference evidence="7" key="1">
    <citation type="submission" date="2013-10" db="EMBL/GenBank/DDBJ databases">
        <title>Genomic analysis of the causative agents of coccidiosis in chickens.</title>
        <authorList>
            <person name="Reid A.J."/>
            <person name="Blake D."/>
            <person name="Billington K."/>
            <person name="Browne H."/>
            <person name="Dunn M."/>
            <person name="Hung S."/>
            <person name="Kawahara F."/>
            <person name="Miranda-Saavedra D."/>
            <person name="Mourier T."/>
            <person name="Nagra H."/>
            <person name="Otto T.D."/>
            <person name="Rawlings N."/>
            <person name="Sanchez A."/>
            <person name="Sanders M."/>
            <person name="Subramaniam C."/>
            <person name="Tay Y."/>
            <person name="Dear P."/>
            <person name="Doerig C."/>
            <person name="Gruber A."/>
            <person name="Parkinson J."/>
            <person name="Shirley M."/>
            <person name="Wan K.L."/>
            <person name="Berriman M."/>
            <person name="Tomley F."/>
            <person name="Pain A."/>
        </authorList>
    </citation>
    <scope>NUCLEOTIDE SEQUENCE [LARGE SCALE GENOMIC DNA]</scope>
    <source>
        <strain evidence="7">Houghton</strain>
    </source>
</reference>
<dbReference type="GO" id="GO:0030170">
    <property type="term" value="F:pyridoxal phosphate binding"/>
    <property type="evidence" value="ECO:0007669"/>
    <property type="project" value="InterPro"/>
</dbReference>
<evidence type="ECO:0000256" key="4">
    <source>
        <dbReference type="ARBA" id="ARBA00022679"/>
    </source>
</evidence>
<evidence type="ECO:0000259" key="6">
    <source>
        <dbReference type="Pfam" id="PF00155"/>
    </source>
</evidence>
<keyword evidence="3 7" id="KW-0032">Aminotransferase</keyword>
<dbReference type="PANTHER" id="PTHR11879">
    <property type="entry name" value="ASPARTATE AMINOTRANSFERASE"/>
    <property type="match status" value="1"/>
</dbReference>
<dbReference type="VEuPathDB" id="ToxoDB:EMH_0053850"/>
<comment type="subunit">
    <text evidence="2">Homodimer.</text>
</comment>
<keyword evidence="5" id="KW-0663">Pyridoxal phosphate</keyword>
<dbReference type="OrthoDB" id="6752799at2759"/>
<evidence type="ECO:0000256" key="3">
    <source>
        <dbReference type="ARBA" id="ARBA00022576"/>
    </source>
</evidence>
<evidence type="ECO:0000313" key="8">
    <source>
        <dbReference type="Proteomes" id="UP000030744"/>
    </source>
</evidence>
<name>U6K2D8_9EIME</name>
<dbReference type="InterPro" id="IPR000796">
    <property type="entry name" value="Asp_trans"/>
</dbReference>
<dbReference type="Pfam" id="PF00155">
    <property type="entry name" value="Aminotran_1_2"/>
    <property type="match status" value="1"/>
</dbReference>
<comment type="cofactor">
    <cofactor evidence="1">
        <name>pyridoxal 5'-phosphate</name>
        <dbReference type="ChEBI" id="CHEBI:597326"/>
    </cofactor>
</comment>
<protein>
    <submittedName>
        <fullName evidence="7">Aspartate aminotransferase, putative</fullName>
    </submittedName>
</protein>
<dbReference type="EMBL" id="HG682201">
    <property type="protein sequence ID" value="CDJ29933.1"/>
    <property type="molecule type" value="Genomic_DNA"/>
</dbReference>
<dbReference type="Gene3D" id="3.40.640.10">
    <property type="entry name" value="Type I PLP-dependent aspartate aminotransferase-like (Major domain)"/>
    <property type="match status" value="1"/>
</dbReference>
<gene>
    <name evidence="7" type="ORF">EMH_0053850</name>
</gene>
<sequence>MMPQGVVREAEAELLKDETLDKEYLPIDGLPELKPLTQSLLFGEDSEAIAAGRIASSQSLSGTGALRVVGDFIKHFIPQAKTVYLSNPTWSNHHNIFGPGAGLTIAEYPYWDPTVYLSNPTWSNHHNIFESLLAIAFRLRGDWIQHR</sequence>
<dbReference type="GO" id="GO:0004069">
    <property type="term" value="F:L-aspartate:2-oxoglutarate aminotransferase activity"/>
    <property type="evidence" value="ECO:0007669"/>
    <property type="project" value="UniProtKB-EC"/>
</dbReference>
<organism evidence="7 8">
    <name type="scientific">Eimeria mitis</name>
    <dbReference type="NCBI Taxonomy" id="44415"/>
    <lineage>
        <taxon>Eukaryota</taxon>
        <taxon>Sar</taxon>
        <taxon>Alveolata</taxon>
        <taxon>Apicomplexa</taxon>
        <taxon>Conoidasida</taxon>
        <taxon>Coccidia</taxon>
        <taxon>Eucoccidiorida</taxon>
        <taxon>Eimeriorina</taxon>
        <taxon>Eimeriidae</taxon>
        <taxon>Eimeria</taxon>
    </lineage>
</organism>
<feature type="domain" description="Aminotransferase class I/classII large" evidence="6">
    <location>
        <begin position="7"/>
        <end position="125"/>
    </location>
</feature>
<accession>U6K2D8</accession>
<keyword evidence="8" id="KW-1185">Reference proteome</keyword>
<dbReference type="InterPro" id="IPR015424">
    <property type="entry name" value="PyrdxlP-dep_Trfase"/>
</dbReference>
<keyword evidence="4 7" id="KW-0808">Transferase</keyword>
<dbReference type="InterPro" id="IPR015421">
    <property type="entry name" value="PyrdxlP-dep_Trfase_major"/>
</dbReference>
<dbReference type="Proteomes" id="UP000030744">
    <property type="component" value="Unassembled WGS sequence"/>
</dbReference>
<evidence type="ECO:0000256" key="2">
    <source>
        <dbReference type="ARBA" id="ARBA00011738"/>
    </source>
</evidence>
<dbReference type="SUPFAM" id="SSF53383">
    <property type="entry name" value="PLP-dependent transferases"/>
    <property type="match status" value="1"/>
</dbReference>
<dbReference type="InterPro" id="IPR004839">
    <property type="entry name" value="Aminotransferase_I/II_large"/>
</dbReference>
<dbReference type="GO" id="GO:0006520">
    <property type="term" value="P:amino acid metabolic process"/>
    <property type="evidence" value="ECO:0007669"/>
    <property type="project" value="InterPro"/>
</dbReference>
<evidence type="ECO:0000256" key="1">
    <source>
        <dbReference type="ARBA" id="ARBA00001933"/>
    </source>
</evidence>
<evidence type="ECO:0000313" key="7">
    <source>
        <dbReference type="EMBL" id="CDJ29933.1"/>
    </source>
</evidence>
<reference evidence="7" key="2">
    <citation type="submission" date="2013-10" db="EMBL/GenBank/DDBJ databases">
        <authorList>
            <person name="Aslett M."/>
        </authorList>
    </citation>
    <scope>NUCLEOTIDE SEQUENCE [LARGE SCALE GENOMIC DNA]</scope>
    <source>
        <strain evidence="7">Houghton</strain>
    </source>
</reference>
<dbReference type="AlphaFoldDB" id="U6K2D8"/>
<proteinExistence type="predicted"/>
<evidence type="ECO:0000256" key="5">
    <source>
        <dbReference type="ARBA" id="ARBA00022898"/>
    </source>
</evidence>
<dbReference type="PANTHER" id="PTHR11879:SF22">
    <property type="entry name" value="ASPARTATE AMINOTRANSFERASE, MITOCHONDRIAL"/>
    <property type="match status" value="1"/>
</dbReference>
<dbReference type="RefSeq" id="XP_013352502.1">
    <property type="nucleotide sequence ID" value="XM_013497048.1"/>
</dbReference>